<evidence type="ECO:0000313" key="2">
    <source>
        <dbReference type="Proteomes" id="UP001165492"/>
    </source>
</evidence>
<sequence>MNTQNDNLLGSEGLAAQLGGKKSNYRNGIQYKLEPEADNSWLVDIHPAPGLTLTRAYFKPIETITRIYTFPDNCLWLCSFDSGNLIITEKGKKGPAATARHASYCSSGPACQGNLYCS</sequence>
<gene>
    <name evidence="1" type="ORF">LMF89_12990</name>
</gene>
<comment type="caution">
    <text evidence="1">The sequence shown here is derived from an EMBL/GenBank/DDBJ whole genome shotgun (WGS) entry which is preliminary data.</text>
</comment>
<evidence type="ECO:0000313" key="1">
    <source>
        <dbReference type="EMBL" id="MCC5466268.1"/>
    </source>
</evidence>
<organism evidence="1 2">
    <name type="scientific">Pelosinus baikalensis</name>
    <dbReference type="NCBI Taxonomy" id="2892015"/>
    <lineage>
        <taxon>Bacteria</taxon>
        <taxon>Bacillati</taxon>
        <taxon>Bacillota</taxon>
        <taxon>Negativicutes</taxon>
        <taxon>Selenomonadales</taxon>
        <taxon>Sporomusaceae</taxon>
        <taxon>Pelosinus</taxon>
    </lineage>
</organism>
<dbReference type="EMBL" id="JAJHJB010000016">
    <property type="protein sequence ID" value="MCC5466268.1"/>
    <property type="molecule type" value="Genomic_DNA"/>
</dbReference>
<reference evidence="1" key="1">
    <citation type="submission" date="2021-11" db="EMBL/GenBank/DDBJ databases">
        <title>Description of a new species Pelosinus isolated from the bottom sediments of Lake Baikal.</title>
        <authorList>
            <person name="Zakharyuk A."/>
        </authorList>
    </citation>
    <scope>NUCLEOTIDE SEQUENCE</scope>
    <source>
        <strain evidence="1">Bkl1</strain>
    </source>
</reference>
<keyword evidence="2" id="KW-1185">Reference proteome</keyword>
<dbReference type="Proteomes" id="UP001165492">
    <property type="component" value="Unassembled WGS sequence"/>
</dbReference>
<protein>
    <submittedName>
        <fullName evidence="1">Uncharacterized protein</fullName>
    </submittedName>
</protein>
<proteinExistence type="predicted"/>
<name>A0ABS8HVH3_9FIRM</name>
<accession>A0ABS8HVH3</accession>
<dbReference type="RefSeq" id="WP_229535439.1">
    <property type="nucleotide sequence ID" value="NZ_JAJHJB010000016.1"/>
</dbReference>